<evidence type="ECO:0000313" key="1">
    <source>
        <dbReference type="EMBL" id="KAJ7989963.1"/>
    </source>
</evidence>
<name>A0ACC2FEW1_DALPE</name>
<proteinExistence type="predicted"/>
<sequence length="251" mass="28153">MGCSLGGVPIWERTVQPLCSDWEFEKMIILSITPSVFRTKAGHFIYTGVRQQAAAPTYSLGVSCIFHISHFRVRSPSITFVATCYRQDTEMAGKRAAVKAIDWLAFAERVPPNQRAMFNSLKTRSDAIGAKLASLPVKPVTIDWSFYKTNVALPGMVAEFESKFTALTIPEPKDTATAEINAQEAESNKSATTYIQASRARIAAYEKELEKLRNMVPFDQMTVDDLNDVFPETKLDKQKYPYWPNKPIADL</sequence>
<reference evidence="1" key="1">
    <citation type="submission" date="2021-05" db="EMBL/GenBank/DDBJ databases">
        <authorList>
            <person name="Pan Q."/>
            <person name="Jouanno E."/>
            <person name="Zahm M."/>
            <person name="Klopp C."/>
            <person name="Cabau C."/>
            <person name="Louis A."/>
            <person name="Berthelot C."/>
            <person name="Parey E."/>
            <person name="Roest Crollius H."/>
            <person name="Montfort J."/>
            <person name="Robinson-Rechavi M."/>
            <person name="Bouchez O."/>
            <person name="Lampietro C."/>
            <person name="Lopez Roques C."/>
            <person name="Donnadieu C."/>
            <person name="Postlethwait J."/>
            <person name="Bobe J."/>
            <person name="Dillon D."/>
            <person name="Chandos A."/>
            <person name="von Hippel F."/>
            <person name="Guiguen Y."/>
        </authorList>
    </citation>
    <scope>NUCLEOTIDE SEQUENCE</scope>
    <source>
        <strain evidence="1">YG-Jan2019</strain>
    </source>
</reference>
<gene>
    <name evidence="1" type="ORF">DPEC_G00309920</name>
</gene>
<dbReference type="EMBL" id="CM055756">
    <property type="protein sequence ID" value="KAJ7989963.1"/>
    <property type="molecule type" value="Genomic_DNA"/>
</dbReference>
<keyword evidence="2" id="KW-1185">Reference proteome</keyword>
<comment type="caution">
    <text evidence="1">The sequence shown here is derived from an EMBL/GenBank/DDBJ whole genome shotgun (WGS) entry which is preliminary data.</text>
</comment>
<organism evidence="1 2">
    <name type="scientific">Dallia pectoralis</name>
    <name type="common">Alaska blackfish</name>
    <dbReference type="NCBI Taxonomy" id="75939"/>
    <lineage>
        <taxon>Eukaryota</taxon>
        <taxon>Metazoa</taxon>
        <taxon>Chordata</taxon>
        <taxon>Craniata</taxon>
        <taxon>Vertebrata</taxon>
        <taxon>Euteleostomi</taxon>
        <taxon>Actinopterygii</taxon>
        <taxon>Neopterygii</taxon>
        <taxon>Teleostei</taxon>
        <taxon>Protacanthopterygii</taxon>
        <taxon>Esociformes</taxon>
        <taxon>Umbridae</taxon>
        <taxon>Dallia</taxon>
    </lineage>
</organism>
<accession>A0ACC2FEW1</accession>
<protein>
    <submittedName>
        <fullName evidence="1">Uncharacterized protein</fullName>
    </submittedName>
</protein>
<evidence type="ECO:0000313" key="2">
    <source>
        <dbReference type="Proteomes" id="UP001157502"/>
    </source>
</evidence>
<dbReference type="Proteomes" id="UP001157502">
    <property type="component" value="Chromosome 29"/>
</dbReference>